<dbReference type="InterPro" id="IPR018246">
    <property type="entry name" value="AP_endonuc_F2_Zn_BS"/>
</dbReference>
<evidence type="ECO:0000256" key="4">
    <source>
        <dbReference type="ARBA" id="ARBA00022801"/>
    </source>
</evidence>
<comment type="function">
    <text evidence="7">Endonuclease IV plays a role in DNA repair. It cleaves phosphodiester bonds at apurinic or apyrimidinic (AP) sites, generating a 3'-hydroxyl group and a 5'-terminal sugar phosphate.</text>
</comment>
<dbReference type="AlphaFoldDB" id="A0A7W8D092"/>
<dbReference type="EMBL" id="JACHHK010000004">
    <property type="protein sequence ID" value="MBB5183200.1"/>
    <property type="molecule type" value="Genomic_DNA"/>
</dbReference>
<dbReference type="SUPFAM" id="SSF51658">
    <property type="entry name" value="Xylose isomerase-like"/>
    <property type="match status" value="1"/>
</dbReference>
<dbReference type="PROSITE" id="PS00731">
    <property type="entry name" value="AP_NUCLEASE_F2_3"/>
    <property type="match status" value="1"/>
</dbReference>
<evidence type="ECO:0000256" key="5">
    <source>
        <dbReference type="ARBA" id="ARBA00022833"/>
    </source>
</evidence>
<evidence type="ECO:0000256" key="2">
    <source>
        <dbReference type="ARBA" id="ARBA00022723"/>
    </source>
</evidence>
<dbReference type="GO" id="GO:0006284">
    <property type="term" value="P:base-excision repair"/>
    <property type="evidence" value="ECO:0007669"/>
    <property type="project" value="TreeGrafter"/>
</dbReference>
<feature type="binding site" evidence="7">
    <location>
        <position position="112"/>
    </location>
    <ligand>
        <name>Zn(2+)</name>
        <dbReference type="ChEBI" id="CHEBI:29105"/>
        <label>1</label>
    </ligand>
</feature>
<keyword evidence="7" id="KW-0255">Endonuclease</keyword>
<keyword evidence="2 7" id="KW-0479">Metal-binding</keyword>
<feature type="binding site" evidence="7">
    <location>
        <position position="261"/>
    </location>
    <ligand>
        <name>Zn(2+)</name>
        <dbReference type="ChEBI" id="CHEBI:29105"/>
        <label>2</label>
    </ligand>
</feature>
<dbReference type="FunFam" id="3.20.20.150:FF:000001">
    <property type="entry name" value="Probable endonuclease 4"/>
    <property type="match status" value="1"/>
</dbReference>
<gene>
    <name evidence="7" type="primary">nfo</name>
    <name evidence="9" type="ORF">HNQ47_001221</name>
</gene>
<dbReference type="EC" id="3.1.21.2" evidence="7"/>
<evidence type="ECO:0000256" key="3">
    <source>
        <dbReference type="ARBA" id="ARBA00022763"/>
    </source>
</evidence>
<comment type="caution">
    <text evidence="9">The sequence shown here is derived from an EMBL/GenBank/DDBJ whole genome shotgun (WGS) entry which is preliminary data.</text>
</comment>
<keyword evidence="4 7" id="KW-0378">Hydrolase</keyword>
<dbReference type="GO" id="GO:0008833">
    <property type="term" value="F:deoxyribonuclease IV (phage-T4-induced) activity"/>
    <property type="evidence" value="ECO:0007669"/>
    <property type="project" value="UniProtKB-UniRule"/>
</dbReference>
<dbReference type="PROSITE" id="PS51432">
    <property type="entry name" value="AP_NUCLEASE_F2_4"/>
    <property type="match status" value="1"/>
</dbReference>
<dbReference type="InterPro" id="IPR013022">
    <property type="entry name" value="Xyl_isomerase-like_TIM-brl"/>
</dbReference>
<dbReference type="RefSeq" id="WP_183328498.1">
    <property type="nucleotide sequence ID" value="NZ_JACHHK010000004.1"/>
</dbReference>
<protein>
    <recommendedName>
        <fullName evidence="7">Probable endonuclease 4</fullName>
        <ecNumber evidence="7">3.1.21.2</ecNumber>
    </recommendedName>
    <alternativeName>
        <fullName evidence="7">Endodeoxyribonuclease IV</fullName>
    </alternativeName>
    <alternativeName>
        <fullName evidence="7">Endonuclease IV</fullName>
    </alternativeName>
</protein>
<comment type="similarity">
    <text evidence="1 7">Belongs to the AP endonuclease 2 family.</text>
</comment>
<dbReference type="PROSITE" id="PS00729">
    <property type="entry name" value="AP_NUCLEASE_F2_1"/>
    <property type="match status" value="1"/>
</dbReference>
<keyword evidence="5 7" id="KW-0862">Zinc</keyword>
<accession>A0A7W8D092</accession>
<feature type="binding site" evidence="7">
    <location>
        <position position="229"/>
    </location>
    <ligand>
        <name>Zn(2+)</name>
        <dbReference type="ChEBI" id="CHEBI:29105"/>
        <label>3</label>
    </ligand>
</feature>
<dbReference type="Pfam" id="PF01261">
    <property type="entry name" value="AP_endonuc_2"/>
    <property type="match status" value="1"/>
</dbReference>
<keyword evidence="10" id="KW-1185">Reference proteome</keyword>
<dbReference type="GO" id="GO:0003906">
    <property type="term" value="F:DNA-(apurinic or apyrimidinic site) endonuclease activity"/>
    <property type="evidence" value="ECO:0007669"/>
    <property type="project" value="TreeGrafter"/>
</dbReference>
<keyword evidence="3 7" id="KW-0227">DNA damage</keyword>
<evidence type="ECO:0000256" key="6">
    <source>
        <dbReference type="ARBA" id="ARBA00023204"/>
    </source>
</evidence>
<dbReference type="PANTHER" id="PTHR21445:SF0">
    <property type="entry name" value="APURINIC-APYRIMIDINIC ENDONUCLEASE"/>
    <property type="match status" value="1"/>
</dbReference>
<dbReference type="PROSITE" id="PS00730">
    <property type="entry name" value="AP_NUCLEASE_F2_2"/>
    <property type="match status" value="1"/>
</dbReference>
<dbReference type="SMART" id="SM00518">
    <property type="entry name" value="AP2Ec"/>
    <property type="match status" value="1"/>
</dbReference>
<dbReference type="GO" id="GO:0003677">
    <property type="term" value="F:DNA binding"/>
    <property type="evidence" value="ECO:0007669"/>
    <property type="project" value="InterPro"/>
</dbReference>
<feature type="binding site" evidence="7">
    <location>
        <position position="185"/>
    </location>
    <ligand>
        <name>Zn(2+)</name>
        <dbReference type="ChEBI" id="CHEBI:29105"/>
        <label>3</label>
    </ligand>
</feature>
<dbReference type="GO" id="GO:0008081">
    <property type="term" value="F:phosphoric diester hydrolase activity"/>
    <property type="evidence" value="ECO:0007669"/>
    <property type="project" value="TreeGrafter"/>
</dbReference>
<dbReference type="InterPro" id="IPR001719">
    <property type="entry name" value="AP_endonuc_2"/>
</dbReference>
<evidence type="ECO:0000256" key="7">
    <source>
        <dbReference type="HAMAP-Rule" id="MF_00152"/>
    </source>
</evidence>
<feature type="binding site" evidence="7">
    <location>
        <position position="71"/>
    </location>
    <ligand>
        <name>Zn(2+)</name>
        <dbReference type="ChEBI" id="CHEBI:29105"/>
        <label>1</label>
    </ligand>
</feature>
<dbReference type="HAMAP" id="MF_00152">
    <property type="entry name" value="Nfo"/>
    <property type="match status" value="1"/>
</dbReference>
<feature type="binding site" evidence="7">
    <location>
        <position position="182"/>
    </location>
    <ligand>
        <name>Zn(2+)</name>
        <dbReference type="ChEBI" id="CHEBI:29105"/>
        <label>2</label>
    </ligand>
</feature>
<feature type="binding site" evidence="7">
    <location>
        <position position="216"/>
    </location>
    <ligand>
        <name>Zn(2+)</name>
        <dbReference type="ChEBI" id="CHEBI:29105"/>
        <label>2</label>
    </ligand>
</feature>
<evidence type="ECO:0000256" key="1">
    <source>
        <dbReference type="ARBA" id="ARBA00005340"/>
    </source>
</evidence>
<dbReference type="CDD" id="cd00019">
    <property type="entry name" value="AP2Ec"/>
    <property type="match status" value="1"/>
</dbReference>
<organism evidence="9 10">
    <name type="scientific">Catenisphaera adipataccumulans</name>
    <dbReference type="NCBI Taxonomy" id="700500"/>
    <lineage>
        <taxon>Bacteria</taxon>
        <taxon>Bacillati</taxon>
        <taxon>Bacillota</taxon>
        <taxon>Erysipelotrichia</taxon>
        <taxon>Erysipelotrichales</taxon>
        <taxon>Erysipelotrichaceae</taxon>
        <taxon>Catenisphaera</taxon>
    </lineage>
</organism>
<evidence type="ECO:0000313" key="9">
    <source>
        <dbReference type="EMBL" id="MBB5183200.1"/>
    </source>
</evidence>
<feature type="binding site" evidence="7">
    <location>
        <position position="231"/>
    </location>
    <ligand>
        <name>Zn(2+)</name>
        <dbReference type="ChEBI" id="CHEBI:29105"/>
        <label>3</label>
    </ligand>
</feature>
<evidence type="ECO:0000313" key="10">
    <source>
        <dbReference type="Proteomes" id="UP000539953"/>
    </source>
</evidence>
<comment type="cofactor">
    <cofactor evidence="7">
        <name>Zn(2+)</name>
        <dbReference type="ChEBI" id="CHEBI:29105"/>
    </cofactor>
    <text evidence="7">Binds 3 Zn(2+) ions.</text>
</comment>
<keyword evidence="7" id="KW-0540">Nuclease</keyword>
<dbReference type="Proteomes" id="UP000539953">
    <property type="component" value="Unassembled WGS sequence"/>
</dbReference>
<name>A0A7W8D092_9FIRM</name>
<dbReference type="NCBIfam" id="TIGR00587">
    <property type="entry name" value="nfo"/>
    <property type="match status" value="1"/>
</dbReference>
<feature type="binding site" evidence="7">
    <location>
        <position position="148"/>
    </location>
    <ligand>
        <name>Zn(2+)</name>
        <dbReference type="ChEBI" id="CHEBI:29105"/>
        <label>2</label>
    </ligand>
</feature>
<comment type="catalytic activity">
    <reaction evidence="7">
        <text>Endonucleolytic cleavage to 5'-phosphooligonucleotide end-products.</text>
        <dbReference type="EC" id="3.1.21.2"/>
    </reaction>
</comment>
<dbReference type="PANTHER" id="PTHR21445">
    <property type="entry name" value="ENDONUCLEASE IV ENDODEOXYRIBONUCLEASE IV"/>
    <property type="match status" value="1"/>
</dbReference>
<dbReference type="NCBIfam" id="NF002196">
    <property type="entry name" value="PRK01060.1-1"/>
    <property type="match status" value="1"/>
</dbReference>
<dbReference type="GO" id="GO:0008270">
    <property type="term" value="F:zinc ion binding"/>
    <property type="evidence" value="ECO:0007669"/>
    <property type="project" value="UniProtKB-UniRule"/>
</dbReference>
<feature type="domain" description="Xylose isomerase-like TIM barrel" evidence="8">
    <location>
        <begin position="21"/>
        <end position="280"/>
    </location>
</feature>
<dbReference type="InterPro" id="IPR036237">
    <property type="entry name" value="Xyl_isomerase-like_sf"/>
</dbReference>
<feature type="binding site" evidence="7">
    <location>
        <position position="148"/>
    </location>
    <ligand>
        <name>Zn(2+)</name>
        <dbReference type="ChEBI" id="CHEBI:29105"/>
        <label>1</label>
    </ligand>
</feature>
<keyword evidence="6 7" id="KW-0234">DNA repair</keyword>
<reference evidence="9 10" key="1">
    <citation type="submission" date="2020-08" db="EMBL/GenBank/DDBJ databases">
        <title>Genomic Encyclopedia of Type Strains, Phase IV (KMG-IV): sequencing the most valuable type-strain genomes for metagenomic binning, comparative biology and taxonomic classification.</title>
        <authorList>
            <person name="Goeker M."/>
        </authorList>
    </citation>
    <scope>NUCLEOTIDE SEQUENCE [LARGE SCALE GENOMIC DNA]</scope>
    <source>
        <strain evidence="9 10">DSM 25799</strain>
    </source>
</reference>
<proteinExistence type="inferred from homology"/>
<evidence type="ECO:0000259" key="8">
    <source>
        <dbReference type="Pfam" id="PF01261"/>
    </source>
</evidence>
<dbReference type="Gene3D" id="3.20.20.150">
    <property type="entry name" value="Divalent-metal-dependent TIM barrel enzymes"/>
    <property type="match status" value="1"/>
</dbReference>
<sequence length="289" mass="31986">MIYLGSHVSMKAPDFMLGSIKEALSYGANACMIYTGPPSNSRRRPVDQLKIDEAHQLMAEHDFDPHRIIVHAPYIINLANSVDPEKSQFGADFLKEELGRTAAIGADTLVLHPGSHVKAGTEIGIQWIIQRLNQVLDADDHPVNIALETMAGKGSECGTTPEQLAEIKAGVHKQERIRICMDTCHLNDAGYDIEDFDSVLDRFTALFGLENIAVIHVNDSKNPLGAHKDRHANIGQGTIGFEALYRVCHHPQLADVTKILETPYVDGEPPYEHEIEALRDHLPIEKADH</sequence>